<dbReference type="Proteomes" id="UP000650524">
    <property type="component" value="Unassembled WGS sequence"/>
</dbReference>
<dbReference type="EMBL" id="JACNJD010000164">
    <property type="protein sequence ID" value="MBC8176816.1"/>
    <property type="molecule type" value="Genomic_DNA"/>
</dbReference>
<feature type="domain" description="DUF362" evidence="1">
    <location>
        <begin position="38"/>
        <end position="240"/>
    </location>
</feature>
<organism evidence="2 3">
    <name type="scientific">Candidatus Desulfacyla euxinica</name>
    <dbReference type="NCBI Taxonomy" id="2841693"/>
    <lineage>
        <taxon>Bacteria</taxon>
        <taxon>Deltaproteobacteria</taxon>
        <taxon>Candidatus Desulfacyla</taxon>
    </lineage>
</organism>
<comment type="caution">
    <text evidence="2">The sequence shown here is derived from an EMBL/GenBank/DDBJ whole genome shotgun (WGS) entry which is preliminary data.</text>
</comment>
<reference evidence="2 3" key="1">
    <citation type="submission" date="2020-08" db="EMBL/GenBank/DDBJ databases">
        <title>Bridging the membrane lipid divide: bacteria of the FCB group superphylum have the potential to synthesize archaeal ether lipids.</title>
        <authorList>
            <person name="Villanueva L."/>
            <person name="Von Meijenfeldt F.A.B."/>
            <person name="Westbye A.B."/>
            <person name="Yadav S."/>
            <person name="Hopmans E.C."/>
            <person name="Dutilh B.E."/>
            <person name="Sinninghe Damste J.S."/>
        </authorList>
    </citation>
    <scope>NUCLEOTIDE SEQUENCE [LARGE SCALE GENOMIC DNA]</scope>
    <source>
        <strain evidence="2">NIOZ-UU27</strain>
    </source>
</reference>
<evidence type="ECO:0000313" key="2">
    <source>
        <dbReference type="EMBL" id="MBC8176816.1"/>
    </source>
</evidence>
<dbReference type="InterPro" id="IPR007160">
    <property type="entry name" value="DUF362"/>
</dbReference>
<feature type="non-terminal residue" evidence="2">
    <location>
        <position position="300"/>
    </location>
</feature>
<proteinExistence type="predicted"/>
<evidence type="ECO:0000313" key="3">
    <source>
        <dbReference type="Proteomes" id="UP000650524"/>
    </source>
</evidence>
<dbReference type="Pfam" id="PF04015">
    <property type="entry name" value="DUF362"/>
    <property type="match status" value="1"/>
</dbReference>
<gene>
    <name evidence="2" type="ORF">H8E19_05380</name>
</gene>
<dbReference type="AlphaFoldDB" id="A0A8J6MZ16"/>
<accession>A0A8J6MZ16</accession>
<name>A0A8J6MZ16_9DELT</name>
<protein>
    <submittedName>
        <fullName evidence="2">DUF362 domain-containing protein</fullName>
    </submittedName>
</protein>
<sequence length="300" mass="33047">MNSSNKSKVALLSTEDRKSAVASSIQAVDINPVKNKDVLIKPNFNTADHAPGSTHNDTLVALVEETWKMGAKTVSLGERSFPPTREVMDKKGVIPLMEKLDVRIIDFDMLTEKDWVKVDSSSSHWQDGFRVARPILESEYLISTGCLKTHQYGGVFTMSLKLHVGVVPTTRHGYNYMSELHSSPHQRRLIAEINAPFKPELIVLDGINVFVDGGPAEGKRVKGNVFLASTDRVAIDAVGLAVIKFLGSNDQIMKTKIFEQEQIARAVELGLGASSASEIEVTPADNQSRDYRDKVSEILN</sequence>
<evidence type="ECO:0000259" key="1">
    <source>
        <dbReference type="Pfam" id="PF04015"/>
    </source>
</evidence>